<comment type="cofactor">
    <cofactor evidence="1">
        <name>Fe(2+)</name>
        <dbReference type="ChEBI" id="CHEBI:29033"/>
    </cofactor>
</comment>
<organism evidence="11 12">
    <name type="scientific">Streptodolium elevatio</name>
    <dbReference type="NCBI Taxonomy" id="3157996"/>
    <lineage>
        <taxon>Bacteria</taxon>
        <taxon>Bacillati</taxon>
        <taxon>Actinomycetota</taxon>
        <taxon>Actinomycetes</taxon>
        <taxon>Kitasatosporales</taxon>
        <taxon>Streptomycetaceae</taxon>
        <taxon>Streptodolium</taxon>
    </lineage>
</organism>
<comment type="function">
    <text evidence="2">Involved in the biosynthesis of 5-hydroxyectoine, called compatible solute, which helps organisms to survive extreme osmotic stress by acting as a highly soluble organic osmolyte. Catalyzes the 2-oxoglutarate-dependent selective hydroxylation of L-ectoine to yield (4S,5S)-5-hydroxyectoine.</text>
</comment>
<evidence type="ECO:0000256" key="6">
    <source>
        <dbReference type="ARBA" id="ARBA00022964"/>
    </source>
</evidence>
<keyword evidence="6" id="KW-0223">Dioxygenase</keyword>
<dbReference type="Proteomes" id="UP001551482">
    <property type="component" value="Unassembled WGS sequence"/>
</dbReference>
<evidence type="ECO:0000256" key="8">
    <source>
        <dbReference type="ARBA" id="ARBA00023004"/>
    </source>
</evidence>
<comment type="caution">
    <text evidence="11">The sequence shown here is derived from an EMBL/GenBank/DDBJ whole genome shotgun (WGS) entry which is preliminary data.</text>
</comment>
<dbReference type="Pfam" id="PF05721">
    <property type="entry name" value="PhyH"/>
    <property type="match status" value="1"/>
</dbReference>
<dbReference type="GO" id="GO:0016491">
    <property type="term" value="F:oxidoreductase activity"/>
    <property type="evidence" value="ECO:0007669"/>
    <property type="project" value="UniProtKB-KW"/>
</dbReference>
<proteinExistence type="inferred from homology"/>
<dbReference type="RefSeq" id="WP_358358196.1">
    <property type="nucleotide sequence ID" value="NZ_JBEZFP010000077.1"/>
</dbReference>
<keyword evidence="12" id="KW-1185">Reference proteome</keyword>
<dbReference type="InterPro" id="IPR008775">
    <property type="entry name" value="Phytyl_CoA_dOase-like"/>
</dbReference>
<dbReference type="PANTHER" id="PTHR20883:SF48">
    <property type="entry name" value="ECTOINE DIOXYGENASE"/>
    <property type="match status" value="1"/>
</dbReference>
<dbReference type="EC" id="1.14.11.55" evidence="10"/>
<evidence type="ECO:0000256" key="7">
    <source>
        <dbReference type="ARBA" id="ARBA00023002"/>
    </source>
</evidence>
<keyword evidence="8" id="KW-0408">Iron</keyword>
<dbReference type="NCBIfam" id="TIGR02408">
    <property type="entry name" value="ectoine_ThpD"/>
    <property type="match status" value="1"/>
</dbReference>
<comment type="subunit">
    <text evidence="4">Homodimer.</text>
</comment>
<dbReference type="InterPro" id="IPR012774">
    <property type="entry name" value="EctD"/>
</dbReference>
<evidence type="ECO:0000256" key="9">
    <source>
        <dbReference type="ARBA" id="ARBA00049228"/>
    </source>
</evidence>
<evidence type="ECO:0000256" key="1">
    <source>
        <dbReference type="ARBA" id="ARBA00001954"/>
    </source>
</evidence>
<reference evidence="11 12" key="1">
    <citation type="submission" date="2024-06" db="EMBL/GenBank/DDBJ databases">
        <title>The Natural Products Discovery Center: Release of the First 8490 Sequenced Strains for Exploring Actinobacteria Biosynthetic Diversity.</title>
        <authorList>
            <person name="Kalkreuter E."/>
            <person name="Kautsar S.A."/>
            <person name="Yang D."/>
            <person name="Bader C.D."/>
            <person name="Teijaro C.N."/>
            <person name="Fluegel L."/>
            <person name="Davis C.M."/>
            <person name="Simpson J.R."/>
            <person name="Lauterbach L."/>
            <person name="Steele A.D."/>
            <person name="Gui C."/>
            <person name="Meng S."/>
            <person name="Li G."/>
            <person name="Viehrig K."/>
            <person name="Ye F."/>
            <person name="Su P."/>
            <person name="Kiefer A.F."/>
            <person name="Nichols A."/>
            <person name="Cepeda A.J."/>
            <person name="Yan W."/>
            <person name="Fan B."/>
            <person name="Jiang Y."/>
            <person name="Adhikari A."/>
            <person name="Zheng C.-J."/>
            <person name="Schuster L."/>
            <person name="Cowan T.M."/>
            <person name="Smanski M.J."/>
            <person name="Chevrette M.G."/>
            <person name="De Carvalho L.P.S."/>
            <person name="Shen B."/>
        </authorList>
    </citation>
    <scope>NUCLEOTIDE SEQUENCE [LARGE SCALE GENOMIC DNA]</scope>
    <source>
        <strain evidence="11 12">NPDC048946</strain>
    </source>
</reference>
<evidence type="ECO:0000256" key="5">
    <source>
        <dbReference type="ARBA" id="ARBA00022723"/>
    </source>
</evidence>
<keyword evidence="5" id="KW-0479">Metal-binding</keyword>
<evidence type="ECO:0000256" key="10">
    <source>
        <dbReference type="NCBIfam" id="TIGR02408"/>
    </source>
</evidence>
<dbReference type="PANTHER" id="PTHR20883">
    <property type="entry name" value="PHYTANOYL-COA DIOXYGENASE DOMAIN CONTAINING 1"/>
    <property type="match status" value="1"/>
</dbReference>
<evidence type="ECO:0000313" key="11">
    <source>
        <dbReference type="EMBL" id="MEU8136991.1"/>
    </source>
</evidence>
<sequence>MTIRTDTESAPSVDAYPTREAATAYVEAPRPDPVVWTGGPPGPLTPAELDGYRRNGFLTAESLLNPLEVAQFLGELHRLRTEPDGRRDERAIREPGSDEVRSIFEVHRISPMLARLAADPRLVARARQVLGSEVYIHQSRVNYKPGYGGNGFYWHSDFETWHSEDGMPRPRALSVSIALTDNLPSNGPLMIMPGSHRTFLPCPGRTPPEHHRVSLRDQQVGTPGPADVRRLADRHGIAQVTGPAGSATFFDSNCMHGSNGNITPYERANVFIVYNSVENALVEPFAAPAPRPEH</sequence>
<evidence type="ECO:0000256" key="4">
    <source>
        <dbReference type="ARBA" id="ARBA00011738"/>
    </source>
</evidence>
<gene>
    <name evidence="11" type="primary">thpD</name>
    <name evidence="11" type="ORF">AB0C36_26190</name>
</gene>
<feature type="non-terminal residue" evidence="11">
    <location>
        <position position="294"/>
    </location>
</feature>
<dbReference type="Gene3D" id="2.60.120.620">
    <property type="entry name" value="q2cbj1_9rhob like domain"/>
    <property type="match status" value="1"/>
</dbReference>
<dbReference type="EMBL" id="JBEZFP010000077">
    <property type="protein sequence ID" value="MEU8136991.1"/>
    <property type="molecule type" value="Genomic_DNA"/>
</dbReference>
<evidence type="ECO:0000313" key="12">
    <source>
        <dbReference type="Proteomes" id="UP001551482"/>
    </source>
</evidence>
<name>A0ABV3DML1_9ACTN</name>
<comment type="similarity">
    <text evidence="3">Belongs to the PhyH family. EctD subfamily.</text>
</comment>
<evidence type="ECO:0000256" key="2">
    <source>
        <dbReference type="ARBA" id="ARBA00004063"/>
    </source>
</evidence>
<protein>
    <recommendedName>
        <fullName evidence="10">Ectoine hydroxylase</fullName>
        <ecNumber evidence="10">1.14.11.55</ecNumber>
    </recommendedName>
</protein>
<comment type="catalytic activity">
    <reaction evidence="9">
        <text>L-ectoine + 2-oxoglutarate + O2 = 5-hydroxyectoine + succinate + CO2</text>
        <dbReference type="Rhea" id="RHEA:45740"/>
        <dbReference type="ChEBI" id="CHEBI:15379"/>
        <dbReference type="ChEBI" id="CHEBI:16526"/>
        <dbReference type="ChEBI" id="CHEBI:16810"/>
        <dbReference type="ChEBI" id="CHEBI:30031"/>
        <dbReference type="ChEBI" id="CHEBI:58515"/>
        <dbReference type="ChEBI" id="CHEBI:85413"/>
        <dbReference type="EC" id="1.14.11.55"/>
    </reaction>
</comment>
<dbReference type="SUPFAM" id="SSF51197">
    <property type="entry name" value="Clavaminate synthase-like"/>
    <property type="match status" value="1"/>
</dbReference>
<keyword evidence="7 11" id="KW-0560">Oxidoreductase</keyword>
<evidence type="ECO:0000256" key="3">
    <source>
        <dbReference type="ARBA" id="ARBA00007851"/>
    </source>
</evidence>
<accession>A0ABV3DML1</accession>